<feature type="domain" description="DUF2421" evidence="6">
    <location>
        <begin position="744"/>
        <end position="893"/>
    </location>
</feature>
<evidence type="ECO:0000313" key="10">
    <source>
        <dbReference type="Proteomes" id="UP000281549"/>
    </source>
</evidence>
<accession>A0A4P9YKY7</accession>
<feature type="transmembrane region" description="Helical" evidence="5">
    <location>
        <begin position="725"/>
        <end position="746"/>
    </location>
</feature>
<evidence type="ECO:0000259" key="7">
    <source>
        <dbReference type="Pfam" id="PF10337"/>
    </source>
</evidence>
<comment type="subcellular location">
    <subcellularLocation>
        <location evidence="1">Membrane</location>
        <topology evidence="1">Multi-pass membrane protein</topology>
    </subcellularLocation>
</comment>
<protein>
    <recommendedName>
        <fullName evidence="11">DUF2421 domain-containing protein</fullName>
    </recommendedName>
</protein>
<dbReference type="PANTHER" id="PTHR47804:SF3">
    <property type="entry name" value="PROTEIN BRE4"/>
    <property type="match status" value="1"/>
</dbReference>
<keyword evidence="4 5" id="KW-0472">Membrane</keyword>
<evidence type="ECO:0000256" key="2">
    <source>
        <dbReference type="ARBA" id="ARBA00022692"/>
    </source>
</evidence>
<organism evidence="9 10">
    <name type="scientific">Rozella allomycis (strain CSF55)</name>
    <dbReference type="NCBI Taxonomy" id="988480"/>
    <lineage>
        <taxon>Eukaryota</taxon>
        <taxon>Fungi</taxon>
        <taxon>Fungi incertae sedis</taxon>
        <taxon>Cryptomycota</taxon>
        <taxon>Cryptomycota incertae sedis</taxon>
        <taxon>Rozella</taxon>
    </lineage>
</organism>
<evidence type="ECO:0000259" key="6">
    <source>
        <dbReference type="Pfam" id="PF10334"/>
    </source>
</evidence>
<dbReference type="PANTHER" id="PTHR47804">
    <property type="entry name" value="60S RIBOSOMAL PROTEIN L19"/>
    <property type="match status" value="1"/>
</dbReference>
<dbReference type="InterPro" id="IPR049453">
    <property type="entry name" value="Memb_transporter_dom"/>
</dbReference>
<feature type="domain" description="Integral membrane bound transporter" evidence="8">
    <location>
        <begin position="605"/>
        <end position="737"/>
    </location>
</feature>
<keyword evidence="3 5" id="KW-1133">Transmembrane helix</keyword>
<keyword evidence="2 5" id="KW-0812">Transmembrane</keyword>
<evidence type="ECO:0000259" key="8">
    <source>
        <dbReference type="Pfam" id="PF13515"/>
    </source>
</evidence>
<gene>
    <name evidence="9" type="ORF">ROZALSC1DRAFT_28216</name>
</gene>
<dbReference type="InterPro" id="IPR052430">
    <property type="entry name" value="IVT-Associated"/>
</dbReference>
<feature type="transmembrane region" description="Helical" evidence="5">
    <location>
        <begin position="12"/>
        <end position="29"/>
    </location>
</feature>
<dbReference type="AlphaFoldDB" id="A0A4P9YKY7"/>
<dbReference type="Pfam" id="PF13515">
    <property type="entry name" value="FUSC_2"/>
    <property type="match status" value="1"/>
</dbReference>
<feature type="domain" description="Putative ER transporter 6TM N-terminal" evidence="7">
    <location>
        <begin position="94"/>
        <end position="291"/>
    </location>
</feature>
<dbReference type="Pfam" id="PF10337">
    <property type="entry name" value="ArAE_2_N"/>
    <property type="match status" value="1"/>
</dbReference>
<dbReference type="Proteomes" id="UP000281549">
    <property type="component" value="Unassembled WGS sequence"/>
</dbReference>
<sequence length="979" mass="112791">MSSRQKKDFFKCLLALTLSSLVVIIPNIREFFEEYVDKSTILDLPLSVLLHEPVGSVGSVTQSVIFYVMTMSITTGLDWFLLPVITKSYASVFAWLLFLIFMLSFIKAKTITKNYEKTINASLSALILDLFISYQDMLTIGSVDKRKIVSRYFMYLIGGFLSWIVAVLVFPITAGDSLRKNLKKGVKELGELLNCMSEIIFASLDPNDSTINAENSIKELNRIVGQSRITFATITKTMHESRLEISYSYFDRSYYEHFTIHIRRLLRHINVMTKLCERLLNEFVVNNPNNSSGKRNRRIEYLRSFMSEIEDEFIKLINISMNELRVVYELFCDGKSTEIIPDQAETDNILKSSDIINLQNHEKRHHKIEKLFPTPSNSSLKRKSLNIKSRTRSRSTSKVLKTVKVKRELTSKEVYVNTLNSFYERQSVLLWKLFKVNDRVDSPRQIEIKSEDDVEDMLTVYYLLLGIGTFTEQVEALAAKARVIGKEKKLYIPFLWNDDRIKKLKSDSVSILSKLTNSSSFENIDANNFELNETDIDPIKIDKQVLRCKTDNDLYEYDQASNSRGRSFQIFRNLQFDDFRFPLRVTIISFLLCLPMLTDKGLQLFFEWRGRWALISMLVLMTPQFGQSMKSGIYRILGTLIGGSYAYLSMKLFPQFCFSPIPIVVASVILFIPCLLLRFFSPFNRLGSIVIVAFIVVLYGRILDNSFNKFGHPVQIVFDFAMKRTVAIALGAFAAVFGNFFIYPSFAKTCLRKKAASVLNKIGKLFGKVIFAMSNDPFFLKPALNSYLASEFELEYLLFECRELISDAKEEPYFKGFNNVNNLVSVIDSCQIILDRLLTMRIVIFRGFTRPFLNQVLITLHEEHKKLVATLILYVYVLSNCLQSKYPLPPILPDLDSALRDMNFKLTSLQSSSLALLTEQKNIHYIHFTKIAKQIKLMYGSLSGVLEKFDLAIKQLEAARYLHDRFENFDDSSYNFMTV</sequence>
<feature type="transmembrane region" description="Helical" evidence="5">
    <location>
        <begin position="660"/>
        <end position="680"/>
    </location>
</feature>
<dbReference type="InterPro" id="IPR018820">
    <property type="entry name" value="BRE4-related_DUF2421"/>
</dbReference>
<dbReference type="EMBL" id="ML005087">
    <property type="protein sequence ID" value="RKP20287.1"/>
    <property type="molecule type" value="Genomic_DNA"/>
</dbReference>
<evidence type="ECO:0000256" key="4">
    <source>
        <dbReference type="ARBA" id="ARBA00023136"/>
    </source>
</evidence>
<proteinExistence type="predicted"/>
<name>A0A4P9YKY7_ROZAC</name>
<feature type="transmembrane region" description="Helical" evidence="5">
    <location>
        <begin position="686"/>
        <end position="704"/>
    </location>
</feature>
<evidence type="ECO:0000256" key="3">
    <source>
        <dbReference type="ARBA" id="ARBA00022989"/>
    </source>
</evidence>
<evidence type="ECO:0008006" key="11">
    <source>
        <dbReference type="Google" id="ProtNLM"/>
    </source>
</evidence>
<evidence type="ECO:0000313" key="9">
    <source>
        <dbReference type="EMBL" id="RKP20287.1"/>
    </source>
</evidence>
<dbReference type="InterPro" id="IPR018823">
    <property type="entry name" value="ArAE_2_N"/>
</dbReference>
<evidence type="ECO:0000256" key="5">
    <source>
        <dbReference type="SAM" id="Phobius"/>
    </source>
</evidence>
<reference evidence="10" key="1">
    <citation type="journal article" date="2018" name="Nat. Microbiol.">
        <title>Leveraging single-cell genomics to expand the fungal tree of life.</title>
        <authorList>
            <person name="Ahrendt S.R."/>
            <person name="Quandt C.A."/>
            <person name="Ciobanu D."/>
            <person name="Clum A."/>
            <person name="Salamov A."/>
            <person name="Andreopoulos B."/>
            <person name="Cheng J.F."/>
            <person name="Woyke T."/>
            <person name="Pelin A."/>
            <person name="Henrissat B."/>
            <person name="Reynolds N.K."/>
            <person name="Benny G.L."/>
            <person name="Smith M.E."/>
            <person name="James T.Y."/>
            <person name="Grigoriev I.V."/>
        </authorList>
    </citation>
    <scope>NUCLEOTIDE SEQUENCE [LARGE SCALE GENOMIC DNA]</scope>
    <source>
        <strain evidence="10">CSF55</strain>
    </source>
</reference>
<feature type="transmembrane region" description="Helical" evidence="5">
    <location>
        <begin position="89"/>
        <end position="106"/>
    </location>
</feature>
<feature type="transmembrane region" description="Helical" evidence="5">
    <location>
        <begin position="152"/>
        <end position="174"/>
    </location>
</feature>
<dbReference type="Pfam" id="PF10334">
    <property type="entry name" value="BRE4"/>
    <property type="match status" value="1"/>
</dbReference>
<evidence type="ECO:0000256" key="1">
    <source>
        <dbReference type="ARBA" id="ARBA00004141"/>
    </source>
</evidence>
<dbReference type="GO" id="GO:0016020">
    <property type="term" value="C:membrane"/>
    <property type="evidence" value="ECO:0007669"/>
    <property type="project" value="UniProtKB-SubCell"/>
</dbReference>